<feature type="region of interest" description="Disordered" evidence="15">
    <location>
        <begin position="66"/>
        <end position="93"/>
    </location>
</feature>
<dbReference type="SUPFAM" id="SSF48092">
    <property type="entry name" value="Transcription factor STAT-4 N-domain"/>
    <property type="match status" value="1"/>
</dbReference>
<feature type="region of interest" description="Disordered" evidence="15">
    <location>
        <begin position="892"/>
        <end position="920"/>
    </location>
</feature>
<gene>
    <name evidence="17" type="primary">Stat5b_0</name>
    <name evidence="17" type="ORF">GTO95_0018771</name>
</gene>
<dbReference type="SMART" id="SM00964">
    <property type="entry name" value="STAT_int"/>
    <property type="match status" value="1"/>
</dbReference>
<dbReference type="InterPro" id="IPR013800">
    <property type="entry name" value="STAT_TF_alpha"/>
</dbReference>
<evidence type="ECO:0000256" key="1">
    <source>
        <dbReference type="ARBA" id="ARBA00004123"/>
    </source>
</evidence>
<evidence type="ECO:0000256" key="7">
    <source>
        <dbReference type="ARBA" id="ARBA00023015"/>
    </source>
</evidence>
<dbReference type="InterPro" id="IPR036860">
    <property type="entry name" value="SH2_dom_sf"/>
</dbReference>
<dbReference type="InterPro" id="IPR001217">
    <property type="entry name" value="STAT"/>
</dbReference>
<dbReference type="Proteomes" id="UP000736164">
    <property type="component" value="Unassembled WGS sequence"/>
</dbReference>
<dbReference type="Gene3D" id="2.60.40.630">
    <property type="entry name" value="STAT transcription factor, DNA-binding domain"/>
    <property type="match status" value="1"/>
</dbReference>
<dbReference type="FunFam" id="2.60.40.630:FF:000003">
    <property type="entry name" value="Signal transducer and transcription activator 6"/>
    <property type="match status" value="1"/>
</dbReference>
<reference evidence="17" key="1">
    <citation type="journal article" date="2021" name="Cell">
        <title>Tracing the genetic footprints of vertebrate landing in non-teleost ray-finned fishes.</title>
        <authorList>
            <person name="Bi X."/>
            <person name="Wang K."/>
            <person name="Yang L."/>
            <person name="Pan H."/>
            <person name="Jiang H."/>
            <person name="Wei Q."/>
            <person name="Fang M."/>
            <person name="Yu H."/>
            <person name="Zhu C."/>
            <person name="Cai Y."/>
            <person name="He Y."/>
            <person name="Gan X."/>
            <person name="Zeng H."/>
            <person name="Yu D."/>
            <person name="Zhu Y."/>
            <person name="Jiang H."/>
            <person name="Qiu Q."/>
            <person name="Yang H."/>
            <person name="Zhang Y.E."/>
            <person name="Wang W."/>
            <person name="Zhu M."/>
            <person name="He S."/>
            <person name="Zhang G."/>
        </authorList>
    </citation>
    <scope>NUCLEOTIDE SEQUENCE</scope>
    <source>
        <strain evidence="17">Allg_001</strain>
    </source>
</reference>
<evidence type="ECO:0000313" key="17">
    <source>
        <dbReference type="EMBL" id="MBN3321273.1"/>
    </source>
</evidence>
<evidence type="ECO:0000256" key="15">
    <source>
        <dbReference type="SAM" id="MobiDB-lite"/>
    </source>
</evidence>
<dbReference type="SUPFAM" id="SSF47655">
    <property type="entry name" value="STAT"/>
    <property type="match status" value="1"/>
</dbReference>
<dbReference type="AlphaFoldDB" id="A0A8J7TFF0"/>
<dbReference type="InterPro" id="IPR000980">
    <property type="entry name" value="SH2"/>
</dbReference>
<dbReference type="PROSITE" id="PS50001">
    <property type="entry name" value="SH2"/>
    <property type="match status" value="1"/>
</dbReference>
<dbReference type="Gene3D" id="1.20.1050.20">
    <property type="entry name" value="STAT transcription factor, all-alpha domain"/>
    <property type="match status" value="1"/>
</dbReference>
<keyword evidence="5 13" id="KW-0597">Phosphoprotein</keyword>
<feature type="region of interest" description="Disordered" evidence="15">
    <location>
        <begin position="350"/>
        <end position="379"/>
    </location>
</feature>
<dbReference type="Pfam" id="PF02865">
    <property type="entry name" value="STAT_int"/>
    <property type="match status" value="1"/>
</dbReference>
<dbReference type="Gene3D" id="1.10.532.10">
    <property type="entry name" value="STAT transcription factor, N-terminal domain"/>
    <property type="match status" value="1"/>
</dbReference>
<dbReference type="InterPro" id="IPR012345">
    <property type="entry name" value="STAT_TF_DNA-bd_N"/>
</dbReference>
<evidence type="ECO:0000256" key="8">
    <source>
        <dbReference type="ARBA" id="ARBA00023125"/>
    </source>
</evidence>
<feature type="compositionally biased region" description="Low complexity" evidence="15">
    <location>
        <begin position="355"/>
        <end position="374"/>
    </location>
</feature>
<dbReference type="InterPro" id="IPR013799">
    <property type="entry name" value="STAT_TF_prot_interaction"/>
</dbReference>
<dbReference type="InterPro" id="IPR015988">
    <property type="entry name" value="STAT_TF_CC"/>
</dbReference>
<keyword evidence="8 13" id="KW-0238">DNA-binding</keyword>
<evidence type="ECO:0000256" key="3">
    <source>
        <dbReference type="ARBA" id="ARBA00005586"/>
    </source>
</evidence>
<proteinExistence type="inferred from homology"/>
<feature type="region of interest" description="Disordered" evidence="15">
    <location>
        <begin position="934"/>
        <end position="966"/>
    </location>
</feature>
<dbReference type="Pfam" id="PF01017">
    <property type="entry name" value="STAT_alpha"/>
    <property type="match status" value="1"/>
</dbReference>
<evidence type="ECO:0000256" key="4">
    <source>
        <dbReference type="ARBA" id="ARBA00022490"/>
    </source>
</evidence>
<evidence type="ECO:0000256" key="12">
    <source>
        <dbReference type="PROSITE-ProRule" id="PRU00191"/>
    </source>
</evidence>
<evidence type="ECO:0000256" key="13">
    <source>
        <dbReference type="RuleBase" id="RU046415"/>
    </source>
</evidence>
<comment type="subcellular location">
    <subcellularLocation>
        <location evidence="2 13">Cytoplasm</location>
    </subcellularLocation>
    <subcellularLocation>
        <location evidence="1 13">Nucleus</location>
    </subcellularLocation>
</comment>
<feature type="non-terminal residue" evidence="17">
    <location>
        <position position="1"/>
    </location>
</feature>
<dbReference type="GO" id="GO:0007166">
    <property type="term" value="P:cell surface receptor signaling pathway"/>
    <property type="evidence" value="ECO:0007669"/>
    <property type="project" value="UniProtKB-ARBA"/>
</dbReference>
<keyword evidence="6 12" id="KW-0727">SH2 domain</keyword>
<dbReference type="Gene3D" id="1.10.238.10">
    <property type="entry name" value="EF-hand"/>
    <property type="match status" value="1"/>
</dbReference>
<evidence type="ECO:0000256" key="6">
    <source>
        <dbReference type="ARBA" id="ARBA00022999"/>
    </source>
</evidence>
<accession>A0A8J7TFF0</accession>
<organism evidence="17 18">
    <name type="scientific">Atractosteus spatula</name>
    <name type="common">Alligator gar</name>
    <name type="synonym">Lepisosteus spatula</name>
    <dbReference type="NCBI Taxonomy" id="7917"/>
    <lineage>
        <taxon>Eukaryota</taxon>
        <taxon>Metazoa</taxon>
        <taxon>Chordata</taxon>
        <taxon>Craniata</taxon>
        <taxon>Vertebrata</taxon>
        <taxon>Euteleostomi</taxon>
        <taxon>Actinopterygii</taxon>
        <taxon>Neopterygii</taxon>
        <taxon>Holostei</taxon>
        <taxon>Semionotiformes</taxon>
        <taxon>Lepisosteidae</taxon>
        <taxon>Atractosteus</taxon>
    </lineage>
</organism>
<evidence type="ECO:0000256" key="2">
    <source>
        <dbReference type="ARBA" id="ARBA00004496"/>
    </source>
</evidence>
<keyword evidence="7 13" id="KW-0805">Transcription regulation</keyword>
<dbReference type="SUPFAM" id="SSF49417">
    <property type="entry name" value="p53-like transcription factors"/>
    <property type="match status" value="1"/>
</dbReference>
<dbReference type="CDD" id="cd16856">
    <property type="entry name" value="STAT6_CCD"/>
    <property type="match status" value="1"/>
</dbReference>
<dbReference type="Pfam" id="PF00017">
    <property type="entry name" value="SH2"/>
    <property type="match status" value="1"/>
</dbReference>
<name>A0A8J7TFF0_ATRSP</name>
<keyword evidence="10 13" id="KW-0804">Transcription</keyword>
<comment type="caution">
    <text evidence="17">The sequence shown here is derived from an EMBL/GenBank/DDBJ whole genome shotgun (WGS) entry which is preliminary data.</text>
</comment>
<dbReference type="GO" id="GO:0000977">
    <property type="term" value="F:RNA polymerase II transcription regulatory region sequence-specific DNA binding"/>
    <property type="evidence" value="ECO:0007669"/>
    <property type="project" value="UniProtKB-ARBA"/>
</dbReference>
<feature type="domain" description="SH2" evidence="16">
    <location>
        <begin position="810"/>
        <end position="852"/>
    </location>
</feature>
<keyword evidence="9 13" id="KW-0010">Activator</keyword>
<feature type="coiled-coil region" evidence="14">
    <location>
        <begin position="396"/>
        <end position="460"/>
    </location>
</feature>
<evidence type="ECO:0000259" key="16">
    <source>
        <dbReference type="PROSITE" id="PS50001"/>
    </source>
</evidence>
<feature type="region of interest" description="Disordered" evidence="15">
    <location>
        <begin position="139"/>
        <end position="160"/>
    </location>
</feature>
<keyword evidence="14" id="KW-0175">Coiled coil</keyword>
<dbReference type="PANTHER" id="PTHR11801">
    <property type="entry name" value="SIGNAL TRANSDUCER AND ACTIVATOR OF TRANSCRIPTION"/>
    <property type="match status" value="1"/>
</dbReference>
<dbReference type="SUPFAM" id="SSF55550">
    <property type="entry name" value="SH2 domain"/>
    <property type="match status" value="1"/>
</dbReference>
<dbReference type="InterPro" id="IPR036535">
    <property type="entry name" value="STAT_N_sf"/>
</dbReference>
<evidence type="ECO:0000256" key="11">
    <source>
        <dbReference type="ARBA" id="ARBA00023242"/>
    </source>
</evidence>
<evidence type="ECO:0000256" key="10">
    <source>
        <dbReference type="ARBA" id="ARBA00023163"/>
    </source>
</evidence>
<comment type="similarity">
    <text evidence="3 13">Belongs to the transcription factor STAT family.</text>
</comment>
<feature type="non-terminal residue" evidence="17">
    <location>
        <position position="1054"/>
    </location>
</feature>
<dbReference type="GO" id="GO:0005634">
    <property type="term" value="C:nucleus"/>
    <property type="evidence" value="ECO:0007669"/>
    <property type="project" value="UniProtKB-SubCell"/>
</dbReference>
<dbReference type="FunFam" id="1.10.238.10:FF:000029">
    <property type="entry name" value="Signal transducer and transcription activator 6"/>
    <property type="match status" value="1"/>
</dbReference>
<keyword evidence="11 13" id="KW-0539">Nucleus</keyword>
<dbReference type="EMBL" id="JAAWVO010054336">
    <property type="protein sequence ID" value="MBN3321273.1"/>
    <property type="molecule type" value="Genomic_DNA"/>
</dbReference>
<keyword evidence="4 13" id="KW-0963">Cytoplasm</keyword>
<dbReference type="InterPro" id="IPR008967">
    <property type="entry name" value="p53-like_TF_DNA-bd_sf"/>
</dbReference>
<evidence type="ECO:0000256" key="9">
    <source>
        <dbReference type="ARBA" id="ARBA00023159"/>
    </source>
</evidence>
<keyword evidence="18" id="KW-1185">Reference proteome</keyword>
<evidence type="ECO:0000313" key="18">
    <source>
        <dbReference type="Proteomes" id="UP000736164"/>
    </source>
</evidence>
<dbReference type="Gene3D" id="3.30.505.10">
    <property type="entry name" value="SH2 domain"/>
    <property type="match status" value="1"/>
</dbReference>
<dbReference type="GO" id="GO:0001228">
    <property type="term" value="F:DNA-binding transcription activator activity, RNA polymerase II-specific"/>
    <property type="evidence" value="ECO:0007669"/>
    <property type="project" value="UniProtKB-ARBA"/>
</dbReference>
<dbReference type="InterPro" id="IPR013801">
    <property type="entry name" value="STAT_TF_DNA-bd"/>
</dbReference>
<dbReference type="GO" id="GO:0005737">
    <property type="term" value="C:cytoplasm"/>
    <property type="evidence" value="ECO:0007669"/>
    <property type="project" value="UniProtKB-SubCell"/>
</dbReference>
<dbReference type="Pfam" id="PF02864">
    <property type="entry name" value="STAT_bind"/>
    <property type="match status" value="1"/>
</dbReference>
<protein>
    <recommendedName>
        <fullName evidence="13">Signal transducer and activator of transcription</fullName>
    </recommendedName>
</protein>
<dbReference type="Pfam" id="PF21354">
    <property type="entry name" value="STAT_linker"/>
    <property type="match status" value="1"/>
</dbReference>
<dbReference type="InterPro" id="IPR048988">
    <property type="entry name" value="STAT_linker"/>
</dbReference>
<sequence>MLRWNPSKNRIPPIFREVRLRKAGDAVGKFVFLGAWELRTGLKGERHQSPLVGVRDWRAGWGVPPAGMASREGAKQEVRQSVRSSEQEAGSELHERKLQAQLLHTQKVPFAVRGGPSILYACGPHPAWFLRQSSGITTGHSLQIPHGKKSGPANQREAGGATPLERHALTHTQRDCDWLSFSVPALLPNSALPQEVVYLHAACPPVTRIFHVSSAVMTVLGCQQKQQTARERLTMALWKQVQLLPTQTLSELYPSSFPIDVRHYLASWIEEQRWEEFDLEDPSGEPAALDLLEKITAYLTSLAQHNPDVVEKMRLQQVVRNMSAFRSQPLQLVATVQDILKKERALLNQNPQCPPAASSLPGGAPVSASAAQGSKGALREERRRELDQLVVRVLDIQKCRQKIHQLQEELNWDRQNCESMQAQVQQNKKSGSDPKLAESCTNLQNRIQQLEFNCQGLAKQRLQFLQEGVSSLDQCQAHLLLWLRAWRREQHLATIGAPFDDNLAPLQTWCEQLLGVNMQLSQEVIIASRDSGPEPFRELQERLSLLLKTLIQSSMLVDKQPHQVIKTQSKFSTTVRYLLGEKVSSGKPAVVKAQIITEAQARNLGQPGSLLQENVGELINNSAILDHNASTKSTCATFRNMSIKKIKRADRKGSESVTEEKFALLFSCEISITGCDTPYSVQVISLPIVVIVHGSQDNNALATIIWDCAFSEPDRVPFVVPERVPWKQMCMTLNSKFMSEVQTQRGLDSYNLHFLAQKIFDKHDINGDFSNQLVSWAQFNKEVLPGRAFTFWQWFDGVMELTKKHLKSYWSDGLIFGFIGKQHLHLILQDRPNGTFLLRFSDSEIGGITIAYVTPTDGARSSGPSQEFRGPDRMTAFFRDLTQNPPGLPGVCPTSKASASPTPGYLQTAPSVGEDEQPSRHNGYIGVSIQTKVAGGDESPPTNMGNGGGHPALSPVRSDTPQDAMGMQHPFPGSHSFSSLMDSSLGNGGMVPSPHHSDTSMDASQPIFYPHQQFQPSYGAASDAMMMSYSDLGAVQLPQGMGLFSSPDPLTVSP</sequence>
<evidence type="ECO:0000256" key="5">
    <source>
        <dbReference type="ARBA" id="ARBA00022553"/>
    </source>
</evidence>
<evidence type="ECO:0000256" key="14">
    <source>
        <dbReference type="SAM" id="Coils"/>
    </source>
</evidence>